<organism evidence="13 14">
    <name type="scientific">Desulfallas thermosapovorans DSM 6562</name>
    <dbReference type="NCBI Taxonomy" id="1121431"/>
    <lineage>
        <taxon>Bacteria</taxon>
        <taxon>Bacillati</taxon>
        <taxon>Bacillota</taxon>
        <taxon>Clostridia</taxon>
        <taxon>Eubacteriales</taxon>
        <taxon>Desulfallaceae</taxon>
        <taxon>Desulfallas</taxon>
    </lineage>
</organism>
<evidence type="ECO:0000256" key="1">
    <source>
        <dbReference type="ARBA" id="ARBA00001946"/>
    </source>
</evidence>
<evidence type="ECO:0000313" key="13">
    <source>
        <dbReference type="EMBL" id="TYO97950.1"/>
    </source>
</evidence>
<evidence type="ECO:0000256" key="6">
    <source>
        <dbReference type="ARBA" id="ARBA00022741"/>
    </source>
</evidence>
<keyword evidence="14" id="KW-1185">Reference proteome</keyword>
<dbReference type="RefSeq" id="WP_166510302.1">
    <property type="nucleotide sequence ID" value="NZ_VNHM01000001.1"/>
</dbReference>
<dbReference type="Pfam" id="PF01743">
    <property type="entry name" value="PolyA_pol"/>
    <property type="match status" value="1"/>
</dbReference>
<keyword evidence="8" id="KW-0067">ATP-binding</keyword>
<keyword evidence="10 11" id="KW-0694">RNA-binding</keyword>
<sequence length="463" mass="53147">MQVNEVLNMVNVVSKGYCFLVGGSVRDLLLGRAPRDIDLVVYGRARDLVCKLVGVNGIRTVVLNKEHDLVRVVLLSNMYHVDITGLGSEELPLDLRRRDFTINAMALPVKDYLQGDWSGLVIDPLGGLSDLREGVIRACSTASFNKDPIRVLRAVRLQAQLGFNIAPGTMELMQNLQRPLSTAPGERVWEEFRLILDLPNASDIIDVLAQRIKALEQIFPEIELMRRMEQNYYHTDNVWDHCFKTLVEFERLTRDESLRVGENYWRGEKRLPVIKLACLFHDVGKLKTSGMREDGRITFYGHHQAGGPMAENIGHRLKMSKREIQLFRRLVEWHMQPLFLYKNNPPSSKSVFRFFRHLGQDTPACLLLSLADVTSSRRATGKLALAEEYKKYILHLLRQYKEKKDQVFNHKTLLDGKEICSIFGLKPCPLVGRLKNDLWDAQMEGKVTTRQEALEFLHSKIKR</sequence>
<dbReference type="SUPFAM" id="SSF81891">
    <property type="entry name" value="Poly A polymerase C-terminal region-like"/>
    <property type="match status" value="1"/>
</dbReference>
<keyword evidence="2 11" id="KW-0808">Transferase</keyword>
<dbReference type="SMART" id="SM00471">
    <property type="entry name" value="HDc"/>
    <property type="match status" value="1"/>
</dbReference>
<keyword evidence="7" id="KW-0692">RNA repair</keyword>
<proteinExistence type="inferred from homology"/>
<dbReference type="InterPro" id="IPR032828">
    <property type="entry name" value="PolyA_RNA-bd"/>
</dbReference>
<dbReference type="Proteomes" id="UP000323166">
    <property type="component" value="Unassembled WGS sequence"/>
</dbReference>
<evidence type="ECO:0000256" key="5">
    <source>
        <dbReference type="ARBA" id="ARBA00022723"/>
    </source>
</evidence>
<dbReference type="CDD" id="cd00077">
    <property type="entry name" value="HDc"/>
    <property type="match status" value="1"/>
</dbReference>
<protein>
    <submittedName>
        <fullName evidence="13">Poly(A) polymerase</fullName>
    </submittedName>
</protein>
<dbReference type="CDD" id="cd05398">
    <property type="entry name" value="NT_ClassII-CCAase"/>
    <property type="match status" value="1"/>
</dbReference>
<evidence type="ECO:0000256" key="7">
    <source>
        <dbReference type="ARBA" id="ARBA00022800"/>
    </source>
</evidence>
<accession>A0A5S5A0D5</accession>
<evidence type="ECO:0000256" key="9">
    <source>
        <dbReference type="ARBA" id="ARBA00022842"/>
    </source>
</evidence>
<dbReference type="InterPro" id="IPR043519">
    <property type="entry name" value="NT_sf"/>
</dbReference>
<dbReference type="Pfam" id="PF01966">
    <property type="entry name" value="HD"/>
    <property type="match status" value="1"/>
</dbReference>
<keyword evidence="4" id="KW-0548">Nucleotidyltransferase</keyword>
<evidence type="ECO:0000259" key="12">
    <source>
        <dbReference type="SMART" id="SM00471"/>
    </source>
</evidence>
<dbReference type="InterPro" id="IPR003607">
    <property type="entry name" value="HD/PDEase_dom"/>
</dbReference>
<evidence type="ECO:0000256" key="4">
    <source>
        <dbReference type="ARBA" id="ARBA00022695"/>
    </source>
</evidence>
<evidence type="ECO:0000256" key="10">
    <source>
        <dbReference type="ARBA" id="ARBA00022884"/>
    </source>
</evidence>
<keyword evidence="9" id="KW-0460">Magnesium</keyword>
<comment type="cofactor">
    <cofactor evidence="1">
        <name>Mg(2+)</name>
        <dbReference type="ChEBI" id="CHEBI:18420"/>
    </cofactor>
</comment>
<reference evidence="13 14" key="1">
    <citation type="submission" date="2019-07" db="EMBL/GenBank/DDBJ databases">
        <title>Genomic Encyclopedia of Type Strains, Phase I: the one thousand microbial genomes (KMG-I) project.</title>
        <authorList>
            <person name="Kyrpides N."/>
        </authorList>
    </citation>
    <scope>NUCLEOTIDE SEQUENCE [LARGE SCALE GENOMIC DNA]</scope>
    <source>
        <strain evidence="13 14">DSM 6562</strain>
    </source>
</reference>
<comment type="similarity">
    <text evidence="11">Belongs to the tRNA nucleotidyltransferase/poly(A) polymerase family.</text>
</comment>
<keyword evidence="6" id="KW-0547">Nucleotide-binding</keyword>
<evidence type="ECO:0000256" key="8">
    <source>
        <dbReference type="ARBA" id="ARBA00022840"/>
    </source>
</evidence>
<dbReference type="PANTHER" id="PTHR47545">
    <property type="entry name" value="MULTIFUNCTIONAL CCA PROTEIN"/>
    <property type="match status" value="1"/>
</dbReference>
<dbReference type="GO" id="GO:0042245">
    <property type="term" value="P:RNA repair"/>
    <property type="evidence" value="ECO:0007669"/>
    <property type="project" value="UniProtKB-KW"/>
</dbReference>
<dbReference type="InterPro" id="IPR006674">
    <property type="entry name" value="HD_domain"/>
</dbReference>
<dbReference type="InterPro" id="IPR050124">
    <property type="entry name" value="tRNA_CCA-adding_enzyme"/>
</dbReference>
<evidence type="ECO:0000313" key="14">
    <source>
        <dbReference type="Proteomes" id="UP000323166"/>
    </source>
</evidence>
<dbReference type="GO" id="GO:0016779">
    <property type="term" value="F:nucleotidyltransferase activity"/>
    <property type="evidence" value="ECO:0007669"/>
    <property type="project" value="UniProtKB-KW"/>
</dbReference>
<dbReference type="AlphaFoldDB" id="A0A5S5A0D5"/>
<evidence type="ECO:0000256" key="2">
    <source>
        <dbReference type="ARBA" id="ARBA00022679"/>
    </source>
</evidence>
<comment type="caution">
    <text evidence="13">The sequence shown here is derived from an EMBL/GenBank/DDBJ whole genome shotgun (WGS) entry which is preliminary data.</text>
</comment>
<dbReference type="SUPFAM" id="SSF81301">
    <property type="entry name" value="Nucleotidyltransferase"/>
    <property type="match status" value="1"/>
</dbReference>
<keyword evidence="5" id="KW-0479">Metal-binding</keyword>
<evidence type="ECO:0000256" key="3">
    <source>
        <dbReference type="ARBA" id="ARBA00022694"/>
    </source>
</evidence>
<dbReference type="InterPro" id="IPR006675">
    <property type="entry name" value="HDIG_dom"/>
</dbReference>
<name>A0A5S5A0D5_9FIRM</name>
<dbReference type="NCBIfam" id="TIGR00277">
    <property type="entry name" value="HDIG"/>
    <property type="match status" value="1"/>
</dbReference>
<dbReference type="InterPro" id="IPR002646">
    <property type="entry name" value="PolA_pol_head_dom"/>
</dbReference>
<keyword evidence="3" id="KW-0819">tRNA processing</keyword>
<dbReference type="Gene3D" id="1.10.3090.10">
    <property type="entry name" value="cca-adding enzyme, domain 2"/>
    <property type="match status" value="1"/>
</dbReference>
<dbReference type="EMBL" id="VNHM01000001">
    <property type="protein sequence ID" value="TYO97950.1"/>
    <property type="molecule type" value="Genomic_DNA"/>
</dbReference>
<dbReference type="GO" id="GO:0008033">
    <property type="term" value="P:tRNA processing"/>
    <property type="evidence" value="ECO:0007669"/>
    <property type="project" value="UniProtKB-KW"/>
</dbReference>
<dbReference type="PANTHER" id="PTHR47545:SF1">
    <property type="entry name" value="MULTIFUNCTIONAL CCA PROTEIN"/>
    <property type="match status" value="1"/>
</dbReference>
<feature type="domain" description="HD/PDEase" evidence="12">
    <location>
        <begin position="234"/>
        <end position="386"/>
    </location>
</feature>
<dbReference type="Pfam" id="PF12627">
    <property type="entry name" value="PolyA_pol_RNAbd"/>
    <property type="match status" value="1"/>
</dbReference>
<gene>
    <name evidence="13" type="ORF">LX24_00234</name>
</gene>
<dbReference type="GO" id="GO:0003723">
    <property type="term" value="F:RNA binding"/>
    <property type="evidence" value="ECO:0007669"/>
    <property type="project" value="UniProtKB-KW"/>
</dbReference>
<dbReference type="GO" id="GO:0005524">
    <property type="term" value="F:ATP binding"/>
    <property type="evidence" value="ECO:0007669"/>
    <property type="project" value="UniProtKB-KW"/>
</dbReference>
<dbReference type="GO" id="GO:0046872">
    <property type="term" value="F:metal ion binding"/>
    <property type="evidence" value="ECO:0007669"/>
    <property type="project" value="UniProtKB-KW"/>
</dbReference>
<evidence type="ECO:0000256" key="11">
    <source>
        <dbReference type="RuleBase" id="RU003953"/>
    </source>
</evidence>
<dbReference type="Gene3D" id="3.30.460.10">
    <property type="entry name" value="Beta Polymerase, domain 2"/>
    <property type="match status" value="1"/>
</dbReference>